<proteinExistence type="predicted"/>
<dbReference type="InterPro" id="IPR001940">
    <property type="entry name" value="Peptidase_S1C"/>
</dbReference>
<dbReference type="Pfam" id="PF13365">
    <property type="entry name" value="Trypsin_2"/>
    <property type="match status" value="1"/>
</dbReference>
<protein>
    <submittedName>
        <fullName evidence="2">Peptidase S1 and S6 chymotrypsin/Hap</fullName>
    </submittedName>
</protein>
<evidence type="ECO:0000313" key="3">
    <source>
        <dbReference type="Proteomes" id="UP000034778"/>
    </source>
</evidence>
<evidence type="ECO:0000313" key="2">
    <source>
        <dbReference type="EMBL" id="KKP44983.1"/>
    </source>
</evidence>
<dbReference type="InterPro" id="IPR009003">
    <property type="entry name" value="Peptidase_S1_PA"/>
</dbReference>
<gene>
    <name evidence="2" type="ORF">UR35_C0004G0015</name>
</gene>
<feature type="transmembrane region" description="Helical" evidence="1">
    <location>
        <begin position="42"/>
        <end position="62"/>
    </location>
</feature>
<name>A0A0F9ZL60_9BACT</name>
<dbReference type="AlphaFoldDB" id="A0A0F9ZL60"/>
<accession>A0A0F9ZL60</accession>
<keyword evidence="1" id="KW-1133">Transmembrane helix</keyword>
<dbReference type="EMBL" id="LBOW01000004">
    <property type="protein sequence ID" value="KKP44983.1"/>
    <property type="molecule type" value="Genomic_DNA"/>
</dbReference>
<keyword evidence="1" id="KW-0472">Membrane</keyword>
<sequence length="538" mass="60444">MSVTKFVISTEGVISICNKMKLFHKFNFTSEKRRTTLEKSSLIIWLASLFILSGLVLLAQVFKITSTWFVIVGIISFFIFLASLVIWLILKLVKYPKFNLFFWLGSLLMFIVSYIFLHIWTFNMSEVNHAYLVLFNFLVLVLFITSFVVWLLTILKQKGFDLIKLLGNLFGILCSLIRKLFKKPLQPLSVIGTILLIVYIGYLNIRLTNIEKHFGGRNLLKCSLDNIQKDMDKNVVRIEGNLSEGSGFAINENQIFTNFHVIEGETSPKIIFSNGNIGTPTKIVGNKEKDMAILTLLNHNLTPLPFFGYLGTAKEPLNMVFGEPLYAVGYAMGSDLKGGVTINSGSYNGERYQKANDINYIQTGASLVGGMSGGPLINSCGQVIGANTYGVAGLSMFIDISSIQNSIGELSDKDISKIKVDTSNPLGIVNAFYTYIGARDLKKAYDLIDSKRLDGQTFEEWSQGYATTLQVMLLSANVDSINNNKINIKLESQDWVDGSIVFKYFEGYWIIDDNLKLKDVSIKSIENPDYHFFYNETI</sequence>
<organism evidence="2 3">
    <name type="scientific">Candidatus Woesebacteria bacterium GW2011_GWB1_33_22</name>
    <dbReference type="NCBI Taxonomy" id="1618566"/>
    <lineage>
        <taxon>Bacteria</taxon>
        <taxon>Candidatus Woeseibacteriota</taxon>
    </lineage>
</organism>
<dbReference type="SUPFAM" id="SSF50494">
    <property type="entry name" value="Trypsin-like serine proteases"/>
    <property type="match status" value="1"/>
</dbReference>
<evidence type="ECO:0000256" key="1">
    <source>
        <dbReference type="SAM" id="Phobius"/>
    </source>
</evidence>
<dbReference type="Gene3D" id="2.40.10.120">
    <property type="match status" value="1"/>
</dbReference>
<dbReference type="PANTHER" id="PTHR22939:SF129">
    <property type="entry name" value="SERINE PROTEASE HTRA2, MITOCHONDRIAL"/>
    <property type="match status" value="1"/>
</dbReference>
<dbReference type="GO" id="GO:0004252">
    <property type="term" value="F:serine-type endopeptidase activity"/>
    <property type="evidence" value="ECO:0007669"/>
    <property type="project" value="InterPro"/>
</dbReference>
<dbReference type="PANTHER" id="PTHR22939">
    <property type="entry name" value="SERINE PROTEASE FAMILY S1C HTRA-RELATED"/>
    <property type="match status" value="1"/>
</dbReference>
<feature type="transmembrane region" description="Helical" evidence="1">
    <location>
        <begin position="132"/>
        <end position="155"/>
    </location>
</feature>
<comment type="caution">
    <text evidence="2">The sequence shown here is derived from an EMBL/GenBank/DDBJ whole genome shotgun (WGS) entry which is preliminary data.</text>
</comment>
<dbReference type="GO" id="GO:0006508">
    <property type="term" value="P:proteolysis"/>
    <property type="evidence" value="ECO:0007669"/>
    <property type="project" value="InterPro"/>
</dbReference>
<dbReference type="STRING" id="1618566.UR35_C0004G0015"/>
<dbReference type="PRINTS" id="PR00834">
    <property type="entry name" value="PROTEASES2C"/>
</dbReference>
<feature type="transmembrane region" description="Helical" evidence="1">
    <location>
        <begin position="187"/>
        <end position="205"/>
    </location>
</feature>
<feature type="transmembrane region" description="Helical" evidence="1">
    <location>
        <begin position="101"/>
        <end position="120"/>
    </location>
</feature>
<feature type="transmembrane region" description="Helical" evidence="1">
    <location>
        <begin position="68"/>
        <end position="89"/>
    </location>
</feature>
<keyword evidence="1" id="KW-0812">Transmembrane</keyword>
<dbReference type="Proteomes" id="UP000034778">
    <property type="component" value="Unassembled WGS sequence"/>
</dbReference>
<reference evidence="2 3" key="1">
    <citation type="journal article" date="2015" name="Nature">
        <title>rRNA introns, odd ribosomes, and small enigmatic genomes across a large radiation of phyla.</title>
        <authorList>
            <person name="Brown C.T."/>
            <person name="Hug L.A."/>
            <person name="Thomas B.C."/>
            <person name="Sharon I."/>
            <person name="Castelle C.J."/>
            <person name="Singh A."/>
            <person name="Wilkins M.J."/>
            <person name="Williams K.H."/>
            <person name="Banfield J.F."/>
        </authorList>
    </citation>
    <scope>NUCLEOTIDE SEQUENCE [LARGE SCALE GENOMIC DNA]</scope>
</reference>